<evidence type="ECO:0000313" key="1">
    <source>
        <dbReference type="EMBL" id="CEK42425.1"/>
    </source>
</evidence>
<name>A0A0G4E5F1_PSEFS</name>
<reference evidence="1" key="1">
    <citation type="submission" date="2014-12" db="EMBL/GenBank/DDBJ databases">
        <authorList>
            <person name="Hall J."/>
        </authorList>
    </citation>
    <scope>NUCLEOTIDE SEQUENCE [LARGE SCALE GENOMIC DNA]</scope>
    <source>
        <strain evidence="1">SBW25</strain>
        <plasmid evidence="1">pQBR55</plasmid>
    </source>
</reference>
<dbReference type="AlphaFoldDB" id="A0A0G4E5F1"/>
<geneLocation type="plasmid" evidence="1">
    <name>pQBR55</name>
</geneLocation>
<proteinExistence type="predicted"/>
<reference evidence="1" key="2">
    <citation type="submission" date="2015-06" db="EMBL/GenBank/DDBJ databases">
        <title>Environmentally co-occuring mercury resistance plasmids are genetically and phenotypically diverse and confer variable context-dependent fitness effects.</title>
        <authorList>
            <person name="Hall J.P.J."/>
            <person name="Harrison E."/>
            <person name="Lilley A.K."/>
            <person name="Paterson S."/>
            <person name="Spiers A.J."/>
            <person name="Brockhurst M.A."/>
        </authorList>
    </citation>
    <scope>NUCLEOTIDE SEQUENCE [LARGE SCALE GENOMIC DNA]</scope>
    <source>
        <strain evidence="1">SBW25</strain>
        <plasmid evidence="1">pQBR55</plasmid>
    </source>
</reference>
<gene>
    <name evidence="1" type="ORF">PQBR55_0046</name>
</gene>
<protein>
    <submittedName>
        <fullName evidence="1">Uncharacterized protein</fullName>
    </submittedName>
</protein>
<organism evidence="1">
    <name type="scientific">Pseudomonas fluorescens (strain SBW25)</name>
    <dbReference type="NCBI Taxonomy" id="216595"/>
    <lineage>
        <taxon>Bacteria</taxon>
        <taxon>Pseudomonadati</taxon>
        <taxon>Pseudomonadota</taxon>
        <taxon>Gammaproteobacteria</taxon>
        <taxon>Pseudomonadales</taxon>
        <taxon>Pseudomonadaceae</taxon>
        <taxon>Pseudomonas</taxon>
    </lineage>
</organism>
<dbReference type="RefSeq" id="WP_217993397.1">
    <property type="nucleotide sequence ID" value="NZ_LN713927.1"/>
</dbReference>
<keyword evidence="1" id="KW-0614">Plasmid</keyword>
<accession>A0A0G4E5F1</accession>
<sequence length="126" mass="14150">MLKDVKMIILNQQFRDLVELNAFSALKALAAESWLDQNPCDSAALADAKHLARAVLDIDFDSMDQAQLAAWYEKTVGYNPVDDDSTITLEELRTNCKEMALIERCGGIDTLQYQQIEAQRRATPEA</sequence>
<dbReference type="EMBL" id="LN713927">
    <property type="protein sequence ID" value="CEK42425.1"/>
    <property type="molecule type" value="Genomic_DNA"/>
</dbReference>